<gene>
    <name evidence="1" type="ORF">FB45DRAFT_1130065</name>
</gene>
<evidence type="ECO:0000313" key="2">
    <source>
        <dbReference type="Proteomes" id="UP001221142"/>
    </source>
</evidence>
<keyword evidence="2" id="KW-1185">Reference proteome</keyword>
<evidence type="ECO:0000313" key="1">
    <source>
        <dbReference type="EMBL" id="KAJ7608203.1"/>
    </source>
</evidence>
<reference evidence="1" key="1">
    <citation type="submission" date="2023-03" db="EMBL/GenBank/DDBJ databases">
        <title>Massive genome expansion in bonnet fungi (Mycena s.s.) driven by repeated elements and novel gene families across ecological guilds.</title>
        <authorList>
            <consortium name="Lawrence Berkeley National Laboratory"/>
            <person name="Harder C.B."/>
            <person name="Miyauchi S."/>
            <person name="Viragh M."/>
            <person name="Kuo A."/>
            <person name="Thoen E."/>
            <person name="Andreopoulos B."/>
            <person name="Lu D."/>
            <person name="Skrede I."/>
            <person name="Drula E."/>
            <person name="Henrissat B."/>
            <person name="Morin E."/>
            <person name="Kohler A."/>
            <person name="Barry K."/>
            <person name="LaButti K."/>
            <person name="Morin E."/>
            <person name="Salamov A."/>
            <person name="Lipzen A."/>
            <person name="Mereny Z."/>
            <person name="Hegedus B."/>
            <person name="Baldrian P."/>
            <person name="Stursova M."/>
            <person name="Weitz H."/>
            <person name="Taylor A."/>
            <person name="Grigoriev I.V."/>
            <person name="Nagy L.G."/>
            <person name="Martin F."/>
            <person name="Kauserud H."/>
        </authorList>
    </citation>
    <scope>NUCLEOTIDE SEQUENCE</scope>
    <source>
        <strain evidence="1">9284</strain>
    </source>
</reference>
<organism evidence="1 2">
    <name type="scientific">Roridomyces roridus</name>
    <dbReference type="NCBI Taxonomy" id="1738132"/>
    <lineage>
        <taxon>Eukaryota</taxon>
        <taxon>Fungi</taxon>
        <taxon>Dikarya</taxon>
        <taxon>Basidiomycota</taxon>
        <taxon>Agaricomycotina</taxon>
        <taxon>Agaricomycetes</taxon>
        <taxon>Agaricomycetidae</taxon>
        <taxon>Agaricales</taxon>
        <taxon>Marasmiineae</taxon>
        <taxon>Mycenaceae</taxon>
        <taxon>Roridomyces</taxon>
    </lineage>
</organism>
<dbReference type="EMBL" id="JARKIF010000046">
    <property type="protein sequence ID" value="KAJ7608203.1"/>
    <property type="molecule type" value="Genomic_DNA"/>
</dbReference>
<sequence>MTDLATILLSTLLILTNWSKLQNAVIWVWNCSVWLYHFISRSLAQPTPTGVVPLWDANTGNFSGFVILDDAPPTLALGIRSSGQPAIPTTIAPPPQVPAIHDPPPAAESSLIVLSVWDGWPNGSFACNFTAQDVRNTGDVFMNWIYSSGRGRQGRAAALTWEKAPHKKSPVLATQLRHHCVLCHAALVHQTCEVTTVIWFYNDGAHLINSGGHTHGAFTHTLRRPEPRLPFGMEPYVSRNPVRLRSLDDTLPPTQNLSIHVPKPLEVPSQIAQLFLSAIPVIVGLLSPADPKELNLRHPVLRSYFKYQMELEEMSHSARKASPPWLVTTGLALPQFLEDHYDEVLRELIFHPDMAELPVSERNARISSMGRAFLEFLWIQYELGESYNLGVDLLRGIQNRSVVSHGRNSDEVAEEMFSASSSTHVKAFKSSHILRDRPTIYRRRTGSQVVKHAASIPVTIDPEARSNIFRYTRANGRRAAAEALGDANGDGSVKKRRKK</sequence>
<proteinExistence type="predicted"/>
<protein>
    <submittedName>
        <fullName evidence="1">Uncharacterized protein</fullName>
    </submittedName>
</protein>
<dbReference type="AlphaFoldDB" id="A0AAD7B279"/>
<name>A0AAD7B279_9AGAR</name>
<dbReference type="Proteomes" id="UP001221142">
    <property type="component" value="Unassembled WGS sequence"/>
</dbReference>
<comment type="caution">
    <text evidence="1">The sequence shown here is derived from an EMBL/GenBank/DDBJ whole genome shotgun (WGS) entry which is preliminary data.</text>
</comment>
<accession>A0AAD7B279</accession>